<dbReference type="STRING" id="568069.A0A1J1IKN2"/>
<comment type="subcellular location">
    <subcellularLocation>
        <location evidence="1">Membrane</location>
        <topology evidence="1">Multi-pass membrane protein</topology>
    </subcellularLocation>
</comment>
<evidence type="ECO:0000256" key="3">
    <source>
        <dbReference type="ARBA" id="ARBA00022692"/>
    </source>
</evidence>
<keyword evidence="4 6" id="KW-1133">Transmembrane helix</keyword>
<accession>A0A1J1IKN2</accession>
<dbReference type="Proteomes" id="UP000183832">
    <property type="component" value="Unassembled WGS sequence"/>
</dbReference>
<name>A0A1J1IKN2_9DIPT</name>
<evidence type="ECO:0000256" key="6">
    <source>
        <dbReference type="SAM" id="Phobius"/>
    </source>
</evidence>
<dbReference type="PROSITE" id="PS51257">
    <property type="entry name" value="PROKAR_LIPOPROTEIN"/>
    <property type="match status" value="1"/>
</dbReference>
<sequence>MNRLMPKVLIFGTFFGSCAIIGLLLSALVTNSWIVSGVSYISQKTNVTEKTKWGSIQFGLFNYQKALNHGYGVRHEPPYSVLEIIKKEEQFTDYWLWLSTALGTGFALFASAIAAVASVVTTIKTKGGMTWLKFSNVITGCGQLVAIICWSVQFFYYFNHNVLLSEEKQRWTSEGQTKFGFSFYFLVFSFLAVIVNLILLTFSVRMENSNKSSEPINEKEGNSIMLY</sequence>
<dbReference type="PANTHER" id="PTHR31548:SF1">
    <property type="entry name" value="LD47387P"/>
    <property type="match status" value="1"/>
</dbReference>
<keyword evidence="5 6" id="KW-0472">Membrane</keyword>
<feature type="transmembrane region" description="Helical" evidence="6">
    <location>
        <begin position="179"/>
        <end position="202"/>
    </location>
</feature>
<evidence type="ECO:0000313" key="8">
    <source>
        <dbReference type="Proteomes" id="UP000183832"/>
    </source>
</evidence>
<gene>
    <name evidence="7" type="primary">putative GK13525</name>
    <name evidence="7" type="ORF">CLUMA_CG014041</name>
</gene>
<dbReference type="InterPro" id="IPR026748">
    <property type="entry name" value="Clarin"/>
</dbReference>
<organism evidence="7 8">
    <name type="scientific">Clunio marinus</name>
    <dbReference type="NCBI Taxonomy" id="568069"/>
    <lineage>
        <taxon>Eukaryota</taxon>
        <taxon>Metazoa</taxon>
        <taxon>Ecdysozoa</taxon>
        <taxon>Arthropoda</taxon>
        <taxon>Hexapoda</taxon>
        <taxon>Insecta</taxon>
        <taxon>Pterygota</taxon>
        <taxon>Neoptera</taxon>
        <taxon>Endopterygota</taxon>
        <taxon>Diptera</taxon>
        <taxon>Nematocera</taxon>
        <taxon>Chironomoidea</taxon>
        <taxon>Chironomidae</taxon>
        <taxon>Clunio</taxon>
    </lineage>
</organism>
<protein>
    <submittedName>
        <fullName evidence="7">CLUMA_CG014041, isoform A</fullName>
    </submittedName>
</protein>
<dbReference type="Gene3D" id="1.20.140.150">
    <property type="match status" value="1"/>
</dbReference>
<dbReference type="OrthoDB" id="10012538at2759"/>
<evidence type="ECO:0000313" key="7">
    <source>
        <dbReference type="EMBL" id="CRL00787.1"/>
    </source>
</evidence>
<dbReference type="PANTHER" id="PTHR31548">
    <property type="entry name" value="CLARIN"/>
    <property type="match status" value="1"/>
</dbReference>
<keyword evidence="8" id="KW-1185">Reference proteome</keyword>
<feature type="transmembrane region" description="Helical" evidence="6">
    <location>
        <begin position="94"/>
        <end position="122"/>
    </location>
</feature>
<dbReference type="AlphaFoldDB" id="A0A1J1IKN2"/>
<keyword evidence="3 6" id="KW-0812">Transmembrane</keyword>
<evidence type="ECO:0000256" key="4">
    <source>
        <dbReference type="ARBA" id="ARBA00022989"/>
    </source>
</evidence>
<dbReference type="GO" id="GO:0007605">
    <property type="term" value="P:sensory perception of sound"/>
    <property type="evidence" value="ECO:0007669"/>
    <property type="project" value="UniProtKB-ARBA"/>
</dbReference>
<feature type="transmembrane region" description="Helical" evidence="6">
    <location>
        <begin position="134"/>
        <end position="159"/>
    </location>
</feature>
<evidence type="ECO:0000256" key="2">
    <source>
        <dbReference type="ARBA" id="ARBA00005787"/>
    </source>
</evidence>
<evidence type="ECO:0000256" key="1">
    <source>
        <dbReference type="ARBA" id="ARBA00004141"/>
    </source>
</evidence>
<comment type="similarity">
    <text evidence="2">Belongs to the clarin family.</text>
</comment>
<dbReference type="GO" id="GO:0016020">
    <property type="term" value="C:membrane"/>
    <property type="evidence" value="ECO:0007669"/>
    <property type="project" value="UniProtKB-SubCell"/>
</dbReference>
<reference evidence="7 8" key="1">
    <citation type="submission" date="2015-04" db="EMBL/GenBank/DDBJ databases">
        <authorList>
            <person name="Syromyatnikov M.Y."/>
            <person name="Popov V.N."/>
        </authorList>
    </citation>
    <scope>NUCLEOTIDE SEQUENCE [LARGE SCALE GENOMIC DNA]</scope>
</reference>
<proteinExistence type="inferred from homology"/>
<dbReference type="EMBL" id="CVRI01000054">
    <property type="protein sequence ID" value="CRL00787.1"/>
    <property type="molecule type" value="Genomic_DNA"/>
</dbReference>
<evidence type="ECO:0000256" key="5">
    <source>
        <dbReference type="ARBA" id="ARBA00023136"/>
    </source>
</evidence>